<dbReference type="AlphaFoldDB" id="A0A2P8AI45"/>
<evidence type="ECO:0000313" key="2">
    <source>
        <dbReference type="Proteomes" id="UP000243723"/>
    </source>
</evidence>
<dbReference type="Proteomes" id="UP000243723">
    <property type="component" value="Unassembled WGS sequence"/>
</dbReference>
<sequence length="178" mass="19417">MALNEVAQTRTVQLRNRAQAFASVFLDLPSNPPPQILSTHFTSHPVIHEHGPSWAQSHLPFLGKTFSGHDACLTYFELLGSTLAFEPLEDSFPGAKGFVVDPEARGEGDGGDQWGGGNGVVTVVGKGRFKAVRTGQGWEERFVWVLSGFDEEGRIGRWDVWADPLSAWLAVKGEEVGK</sequence>
<proteinExistence type="predicted"/>
<name>A0A2P8AI45_9PEZI</name>
<comment type="caution">
    <text evidence="1">The sequence shown here is derived from an EMBL/GenBank/DDBJ whole genome shotgun (WGS) entry which is preliminary data.</text>
</comment>
<dbReference type="EMBL" id="NHZQ01000003">
    <property type="protein sequence ID" value="PSK60114.1"/>
    <property type="molecule type" value="Genomic_DNA"/>
</dbReference>
<evidence type="ECO:0000313" key="1">
    <source>
        <dbReference type="EMBL" id="PSK60114.1"/>
    </source>
</evidence>
<accession>A0A2P8AI45</accession>
<reference evidence="1 2" key="1">
    <citation type="submission" date="2017-05" db="EMBL/GenBank/DDBJ databases">
        <title>Draft genome sequence of Elsinoe australis.</title>
        <authorList>
            <person name="Cheng Q."/>
        </authorList>
    </citation>
    <scope>NUCLEOTIDE SEQUENCE [LARGE SCALE GENOMIC DNA]</scope>
    <source>
        <strain evidence="1 2">NL1</strain>
    </source>
</reference>
<gene>
    <name evidence="1" type="ORF">B9Z65_1012</name>
</gene>
<keyword evidence="2" id="KW-1185">Reference proteome</keyword>
<protein>
    <submittedName>
        <fullName evidence="1">Uncharacterized protein</fullName>
    </submittedName>
</protein>
<organism evidence="1 2">
    <name type="scientific">Elsinoe australis</name>
    <dbReference type="NCBI Taxonomy" id="40998"/>
    <lineage>
        <taxon>Eukaryota</taxon>
        <taxon>Fungi</taxon>
        <taxon>Dikarya</taxon>
        <taxon>Ascomycota</taxon>
        <taxon>Pezizomycotina</taxon>
        <taxon>Dothideomycetes</taxon>
        <taxon>Dothideomycetidae</taxon>
        <taxon>Myriangiales</taxon>
        <taxon>Elsinoaceae</taxon>
        <taxon>Elsinoe</taxon>
    </lineage>
</organism>
<dbReference type="OrthoDB" id="3352776at2759"/>